<dbReference type="InterPro" id="IPR004167">
    <property type="entry name" value="PSBD"/>
</dbReference>
<dbReference type="GO" id="GO:0043754">
    <property type="term" value="F:dihydrolipoamide branched chain acyltransferase activity"/>
    <property type="evidence" value="ECO:0007669"/>
    <property type="project" value="UniProtKB-EC"/>
</dbReference>
<keyword evidence="5 10" id="KW-0450">Lipoyl</keyword>
<dbReference type="Gene3D" id="4.10.320.10">
    <property type="entry name" value="E3-binding domain"/>
    <property type="match status" value="1"/>
</dbReference>
<reference evidence="14 15" key="1">
    <citation type="journal article" date="2018" name="Nat. Ecol. Evol.">
        <title>Pezizomycetes genomes reveal the molecular basis of ectomycorrhizal truffle lifestyle.</title>
        <authorList>
            <person name="Murat C."/>
            <person name="Payen T."/>
            <person name="Noel B."/>
            <person name="Kuo A."/>
            <person name="Morin E."/>
            <person name="Chen J."/>
            <person name="Kohler A."/>
            <person name="Krizsan K."/>
            <person name="Balestrini R."/>
            <person name="Da Silva C."/>
            <person name="Montanini B."/>
            <person name="Hainaut M."/>
            <person name="Levati E."/>
            <person name="Barry K.W."/>
            <person name="Belfiori B."/>
            <person name="Cichocki N."/>
            <person name="Clum A."/>
            <person name="Dockter R.B."/>
            <person name="Fauchery L."/>
            <person name="Guy J."/>
            <person name="Iotti M."/>
            <person name="Le Tacon F."/>
            <person name="Lindquist E.A."/>
            <person name="Lipzen A."/>
            <person name="Malagnac F."/>
            <person name="Mello A."/>
            <person name="Molinier V."/>
            <person name="Miyauchi S."/>
            <person name="Poulain J."/>
            <person name="Riccioni C."/>
            <person name="Rubini A."/>
            <person name="Sitrit Y."/>
            <person name="Splivallo R."/>
            <person name="Traeger S."/>
            <person name="Wang M."/>
            <person name="Zifcakova L."/>
            <person name="Wipf D."/>
            <person name="Zambonelli A."/>
            <person name="Paolocci F."/>
            <person name="Nowrousian M."/>
            <person name="Ottonello S."/>
            <person name="Baldrian P."/>
            <person name="Spatafora J.W."/>
            <person name="Henrissat B."/>
            <person name="Nagy L.G."/>
            <person name="Aury J.M."/>
            <person name="Wincker P."/>
            <person name="Grigoriev I.V."/>
            <person name="Bonfante P."/>
            <person name="Martin F.M."/>
        </authorList>
    </citation>
    <scope>NUCLEOTIDE SEQUENCE [LARGE SCALE GENOMIC DNA]</scope>
    <source>
        <strain evidence="14 15">ATCC MYA-4762</strain>
    </source>
</reference>
<dbReference type="STRING" id="1051890.A0A3N4M2R8"/>
<accession>A0A3N4M2R8</accession>
<dbReference type="Pfam" id="PF00198">
    <property type="entry name" value="2-oxoacid_dh"/>
    <property type="match status" value="1"/>
</dbReference>
<evidence type="ECO:0000256" key="8">
    <source>
        <dbReference type="ARBA" id="ARBA00023315"/>
    </source>
</evidence>
<dbReference type="InterPro" id="IPR023213">
    <property type="entry name" value="CAT-like_dom_sf"/>
</dbReference>
<feature type="domain" description="Lipoyl-binding" evidence="12">
    <location>
        <begin position="36"/>
        <end position="111"/>
    </location>
</feature>
<dbReference type="PANTHER" id="PTHR43178:SF5">
    <property type="entry name" value="LIPOAMIDE ACYLTRANSFERASE COMPONENT OF BRANCHED-CHAIN ALPHA-KETO ACID DEHYDROGENASE COMPLEX, MITOCHONDRIAL"/>
    <property type="match status" value="1"/>
</dbReference>
<keyword evidence="4 10" id="KW-0808">Transferase</keyword>
<evidence type="ECO:0000256" key="6">
    <source>
        <dbReference type="ARBA" id="ARBA00022946"/>
    </source>
</evidence>
<dbReference type="Pfam" id="PF00364">
    <property type="entry name" value="Biotin_lipoyl"/>
    <property type="match status" value="1"/>
</dbReference>
<evidence type="ECO:0000256" key="7">
    <source>
        <dbReference type="ARBA" id="ARBA00023128"/>
    </source>
</evidence>
<dbReference type="FunFam" id="4.10.320.10:FF:000002">
    <property type="entry name" value="Dihydrolipoamide acetyltransferase component of pyruvate dehydrogenase complex"/>
    <property type="match status" value="1"/>
</dbReference>
<keyword evidence="6" id="KW-0809">Transit peptide</keyword>
<dbReference type="Gene3D" id="3.30.559.10">
    <property type="entry name" value="Chloramphenicol acetyltransferase-like domain"/>
    <property type="match status" value="1"/>
</dbReference>
<dbReference type="InterPro" id="IPR036625">
    <property type="entry name" value="E3-bd_dom_sf"/>
</dbReference>
<dbReference type="EMBL" id="ML121529">
    <property type="protein sequence ID" value="RPB28238.1"/>
    <property type="molecule type" value="Genomic_DNA"/>
</dbReference>
<dbReference type="GO" id="GO:0045333">
    <property type="term" value="P:cellular respiration"/>
    <property type="evidence" value="ECO:0007669"/>
    <property type="project" value="UniProtKB-ARBA"/>
</dbReference>
<dbReference type="PANTHER" id="PTHR43178">
    <property type="entry name" value="DIHYDROLIPOAMIDE ACETYLTRANSFERASE COMPONENT OF PYRUVATE DEHYDROGENASE COMPLEX"/>
    <property type="match status" value="1"/>
</dbReference>
<dbReference type="SUPFAM" id="SSF47005">
    <property type="entry name" value="Peripheral subunit-binding domain of 2-oxo acid dehydrogenase complex"/>
    <property type="match status" value="1"/>
</dbReference>
<dbReference type="GO" id="GO:0016407">
    <property type="term" value="F:acetyltransferase activity"/>
    <property type="evidence" value="ECO:0007669"/>
    <property type="project" value="TreeGrafter"/>
</dbReference>
<feature type="region of interest" description="Disordered" evidence="11">
    <location>
        <begin position="119"/>
        <end position="148"/>
    </location>
</feature>
<comment type="catalytic activity">
    <reaction evidence="9">
        <text>N(6)-[(R)-dihydrolipoyl]-L-lysyl-[protein] + 2-methylpropanoyl-CoA = N(6)-[(R)-S(8)-2-methylpropanoyldihydrolipoyl]-L-lysyl-[protein] + CoA</text>
        <dbReference type="Rhea" id="RHEA:18865"/>
        <dbReference type="Rhea" id="RHEA-COMP:10475"/>
        <dbReference type="Rhea" id="RHEA-COMP:10497"/>
        <dbReference type="ChEBI" id="CHEBI:57287"/>
        <dbReference type="ChEBI" id="CHEBI:57338"/>
        <dbReference type="ChEBI" id="CHEBI:83100"/>
        <dbReference type="ChEBI" id="CHEBI:83142"/>
        <dbReference type="EC" id="2.3.1.168"/>
    </reaction>
    <physiologicalReaction direction="left-to-right" evidence="9">
        <dbReference type="Rhea" id="RHEA:18866"/>
    </physiologicalReaction>
</comment>
<sequence>MWALNPSRVMSRRLAAAYTPNLARRRLHLTPAPFAVKPFFLADIGEGIRECEVIQWFVQPGARVEQFDKLCEVQSDKASVEITSRFDGVIKKLYYDAGEMALVGKPLVDIDIEGEVAEEPAPIKLEDTPAPTPAEGSKSPIPQTPPAASTVITTDIPPEHIHSKLATPAVRRICKELGVEITHIQGTGKDGRVLKEDVAAFAEHLKSYQTTAELPETPAQSPSIALPPLASETTTQLSPMQMQMFKTMTKSLSIPHFLFSDEVHLDPLTACRTRINAELISGNSTQSAQKISYMPFFIKAMSLALQKYPILNAKLNTDGDKPSLVMRPQHNIGVAMDTPAGLIVPNIKNVQNLSILEIGEELLRLQKAGAAGKLSPLDLKSGTITISNIGNIGGRVVSPVIVNSEVAILGIGKAKTSPAFDTHGAVVPKTGMVFSWSADHRVIDGATMARMATLMKEYVEKPELMLARMK</sequence>
<comment type="cofactor">
    <cofactor evidence="1 10">
        <name>(R)-lipoate</name>
        <dbReference type="ChEBI" id="CHEBI:83088"/>
    </cofactor>
</comment>
<dbReference type="FunFam" id="3.30.559.10:FF:000007">
    <property type="entry name" value="Dihydrolipoamide acetyltransferase component of pyruvate dehydrogenase complex"/>
    <property type="match status" value="1"/>
</dbReference>
<dbReference type="InterPro" id="IPR003016">
    <property type="entry name" value="2-oxoA_DH_lipoyl-BS"/>
</dbReference>
<evidence type="ECO:0000256" key="10">
    <source>
        <dbReference type="RuleBase" id="RU003423"/>
    </source>
</evidence>
<comment type="subcellular location">
    <subcellularLocation>
        <location evidence="2">Mitochondrion matrix</location>
    </subcellularLocation>
</comment>
<dbReference type="SUPFAM" id="SSF51230">
    <property type="entry name" value="Single hybrid motif"/>
    <property type="match status" value="1"/>
</dbReference>
<dbReference type="PROSITE" id="PS50968">
    <property type="entry name" value="BIOTINYL_LIPOYL"/>
    <property type="match status" value="1"/>
</dbReference>
<dbReference type="GO" id="GO:0005829">
    <property type="term" value="C:cytosol"/>
    <property type="evidence" value="ECO:0007669"/>
    <property type="project" value="UniProtKB-ARBA"/>
</dbReference>
<dbReference type="InterPro" id="IPR001078">
    <property type="entry name" value="2-oxoacid_DH_actylTfrase"/>
</dbReference>
<evidence type="ECO:0000256" key="2">
    <source>
        <dbReference type="ARBA" id="ARBA00004305"/>
    </source>
</evidence>
<dbReference type="InterPro" id="IPR011053">
    <property type="entry name" value="Single_hybrid_motif"/>
</dbReference>
<evidence type="ECO:0000259" key="13">
    <source>
        <dbReference type="PROSITE" id="PS51826"/>
    </source>
</evidence>
<proteinExistence type="inferred from homology"/>
<keyword evidence="7" id="KW-0496">Mitochondrion</keyword>
<evidence type="ECO:0000256" key="5">
    <source>
        <dbReference type="ARBA" id="ARBA00022823"/>
    </source>
</evidence>
<evidence type="ECO:0000256" key="3">
    <source>
        <dbReference type="ARBA" id="ARBA00007317"/>
    </source>
</evidence>
<dbReference type="FunFam" id="2.40.50.100:FF:000013">
    <property type="entry name" value="Dihydrolipoamide acetyltransferase component of pyruvate dehydrogenase complex"/>
    <property type="match status" value="1"/>
</dbReference>
<feature type="domain" description="Peripheral subunit-binding (PSBD)" evidence="13">
    <location>
        <begin position="165"/>
        <end position="202"/>
    </location>
</feature>
<name>A0A3N4M2R8_9PEZI</name>
<dbReference type="GO" id="GO:0031405">
    <property type="term" value="F:lipoic acid binding"/>
    <property type="evidence" value="ECO:0007669"/>
    <property type="project" value="TreeGrafter"/>
</dbReference>
<evidence type="ECO:0000313" key="15">
    <source>
        <dbReference type="Proteomes" id="UP000267821"/>
    </source>
</evidence>
<evidence type="ECO:0000259" key="12">
    <source>
        <dbReference type="PROSITE" id="PS50968"/>
    </source>
</evidence>
<comment type="similarity">
    <text evidence="3 10">Belongs to the 2-oxoacid dehydrogenase family.</text>
</comment>
<dbReference type="InParanoid" id="A0A3N4M2R8"/>
<dbReference type="CDD" id="cd06849">
    <property type="entry name" value="lipoyl_domain"/>
    <property type="match status" value="1"/>
</dbReference>
<evidence type="ECO:0000256" key="4">
    <source>
        <dbReference type="ARBA" id="ARBA00022679"/>
    </source>
</evidence>
<protein>
    <recommendedName>
        <fullName evidence="10">Dihydrolipoamide acetyltransferase component of pyruvate dehydrogenase complex</fullName>
        <ecNumber evidence="10">2.3.1.-</ecNumber>
    </recommendedName>
</protein>
<dbReference type="GO" id="GO:0005759">
    <property type="term" value="C:mitochondrial matrix"/>
    <property type="evidence" value="ECO:0007669"/>
    <property type="project" value="UniProtKB-SubCell"/>
</dbReference>
<evidence type="ECO:0000256" key="1">
    <source>
        <dbReference type="ARBA" id="ARBA00001938"/>
    </source>
</evidence>
<dbReference type="AlphaFoldDB" id="A0A3N4M2R8"/>
<dbReference type="Pfam" id="PF02817">
    <property type="entry name" value="E3_binding"/>
    <property type="match status" value="1"/>
</dbReference>
<dbReference type="SUPFAM" id="SSF52777">
    <property type="entry name" value="CoA-dependent acyltransferases"/>
    <property type="match status" value="1"/>
</dbReference>
<dbReference type="InterPro" id="IPR050743">
    <property type="entry name" value="2-oxoacid_DH_E2_comp"/>
</dbReference>
<dbReference type="InterPro" id="IPR000089">
    <property type="entry name" value="Biotin_lipoyl"/>
</dbReference>
<evidence type="ECO:0000313" key="14">
    <source>
        <dbReference type="EMBL" id="RPB28238.1"/>
    </source>
</evidence>
<evidence type="ECO:0000256" key="9">
    <source>
        <dbReference type="ARBA" id="ARBA00051775"/>
    </source>
</evidence>
<gene>
    <name evidence="14" type="ORF">L211DRAFT_864879</name>
</gene>
<keyword evidence="8 10" id="KW-0012">Acyltransferase</keyword>
<dbReference type="OrthoDB" id="15567at2759"/>
<dbReference type="EC" id="2.3.1.-" evidence="10"/>
<dbReference type="PROSITE" id="PS51826">
    <property type="entry name" value="PSBD"/>
    <property type="match status" value="1"/>
</dbReference>
<evidence type="ECO:0000256" key="11">
    <source>
        <dbReference type="SAM" id="MobiDB-lite"/>
    </source>
</evidence>
<dbReference type="Proteomes" id="UP000267821">
    <property type="component" value="Unassembled WGS sequence"/>
</dbReference>
<organism evidence="14 15">
    <name type="scientific">Terfezia boudieri ATCC MYA-4762</name>
    <dbReference type="NCBI Taxonomy" id="1051890"/>
    <lineage>
        <taxon>Eukaryota</taxon>
        <taxon>Fungi</taxon>
        <taxon>Dikarya</taxon>
        <taxon>Ascomycota</taxon>
        <taxon>Pezizomycotina</taxon>
        <taxon>Pezizomycetes</taxon>
        <taxon>Pezizales</taxon>
        <taxon>Pezizaceae</taxon>
        <taxon>Terfezia</taxon>
    </lineage>
</organism>
<dbReference type="Gene3D" id="2.40.50.100">
    <property type="match status" value="1"/>
</dbReference>
<keyword evidence="15" id="KW-1185">Reference proteome</keyword>
<dbReference type="PROSITE" id="PS00189">
    <property type="entry name" value="LIPOYL"/>
    <property type="match status" value="1"/>
</dbReference>